<evidence type="ECO:0000256" key="3">
    <source>
        <dbReference type="ARBA" id="ARBA00022833"/>
    </source>
</evidence>
<evidence type="ECO:0000256" key="2">
    <source>
        <dbReference type="ARBA" id="ARBA00022771"/>
    </source>
</evidence>
<dbReference type="EMBL" id="WEGH01000001">
    <property type="protein sequence ID" value="MQY03415.1"/>
    <property type="molecule type" value="Genomic_DNA"/>
</dbReference>
<dbReference type="Pfam" id="PF01258">
    <property type="entry name" value="zf-dskA_traR"/>
    <property type="match status" value="1"/>
</dbReference>
<organism evidence="6 7">
    <name type="scientific">Actinomadura macrotermitis</name>
    <dbReference type="NCBI Taxonomy" id="2585200"/>
    <lineage>
        <taxon>Bacteria</taxon>
        <taxon>Bacillati</taxon>
        <taxon>Actinomycetota</taxon>
        <taxon>Actinomycetes</taxon>
        <taxon>Streptosporangiales</taxon>
        <taxon>Thermomonosporaceae</taxon>
        <taxon>Actinomadura</taxon>
    </lineage>
</organism>
<proteinExistence type="predicted"/>
<reference evidence="6 7" key="1">
    <citation type="submission" date="2019-10" db="EMBL/GenBank/DDBJ databases">
        <title>Actinomadura rubteroloni sp. nov. and Actinomadura macrotermitis sp. nov., isolated from the gut of fungus growing-termite Macrotermes natalensis.</title>
        <authorList>
            <person name="Benndorf R."/>
            <person name="Martin K."/>
            <person name="Kuefner M."/>
            <person name="De Beer W."/>
            <person name="Kaster A.-K."/>
            <person name="Vollmers J."/>
            <person name="Poulsen M."/>
            <person name="Beemelmanns C."/>
        </authorList>
    </citation>
    <scope>NUCLEOTIDE SEQUENCE [LARGE SCALE GENOMIC DNA]</scope>
    <source>
        <strain evidence="6 7">RB68</strain>
    </source>
</reference>
<dbReference type="GO" id="GO:0008270">
    <property type="term" value="F:zinc ion binding"/>
    <property type="evidence" value="ECO:0007669"/>
    <property type="project" value="UniProtKB-KW"/>
</dbReference>
<dbReference type="SUPFAM" id="SSF57716">
    <property type="entry name" value="Glucocorticoid receptor-like (DNA-binding domain)"/>
    <property type="match status" value="1"/>
</dbReference>
<keyword evidence="2" id="KW-0863">Zinc-finger</keyword>
<dbReference type="AlphaFoldDB" id="A0A7K0BQF9"/>
<keyword evidence="1" id="KW-0479">Metal-binding</keyword>
<dbReference type="PROSITE" id="PS51128">
    <property type="entry name" value="ZF_DKSA_2"/>
    <property type="match status" value="1"/>
</dbReference>
<evidence type="ECO:0000259" key="5">
    <source>
        <dbReference type="Pfam" id="PF01258"/>
    </source>
</evidence>
<dbReference type="InterPro" id="IPR000962">
    <property type="entry name" value="Znf_DskA_TraR"/>
</dbReference>
<dbReference type="Proteomes" id="UP000487268">
    <property type="component" value="Unassembled WGS sequence"/>
</dbReference>
<keyword evidence="3" id="KW-0862">Zinc</keyword>
<dbReference type="RefSeq" id="WP_328593873.1">
    <property type="nucleotide sequence ID" value="NZ_WEGH01000001.1"/>
</dbReference>
<gene>
    <name evidence="6" type="primary">dksA_2</name>
    <name evidence="6" type="ORF">ACRB68_14570</name>
</gene>
<evidence type="ECO:0000256" key="1">
    <source>
        <dbReference type="ARBA" id="ARBA00022723"/>
    </source>
</evidence>
<comment type="caution">
    <text evidence="6">The sequence shown here is derived from an EMBL/GenBank/DDBJ whole genome shotgun (WGS) entry which is preliminary data.</text>
</comment>
<evidence type="ECO:0000313" key="6">
    <source>
        <dbReference type="EMBL" id="MQY03415.1"/>
    </source>
</evidence>
<sequence>MDDATPRSRLETMLAELDRSIAILKGEHPGREASAADAGTNLTDSDRVEAALTSMERHRAAVLAALARLDEGSYGRCAGCGKPVPEGRLEARPDAARCVPCQARHDRAMR</sequence>
<name>A0A7K0BQF9_9ACTN</name>
<evidence type="ECO:0000256" key="4">
    <source>
        <dbReference type="PROSITE-ProRule" id="PRU00510"/>
    </source>
</evidence>
<evidence type="ECO:0000313" key="7">
    <source>
        <dbReference type="Proteomes" id="UP000487268"/>
    </source>
</evidence>
<feature type="domain" description="Zinc finger DksA/TraR C4-type" evidence="5">
    <location>
        <begin position="72"/>
        <end position="107"/>
    </location>
</feature>
<protein>
    <submittedName>
        <fullName evidence="6">RNA polymerase-binding transcription factor DksA</fullName>
    </submittedName>
</protein>
<keyword evidence="7" id="KW-1185">Reference proteome</keyword>
<dbReference type="PANTHER" id="PTHR33823">
    <property type="entry name" value="RNA POLYMERASE-BINDING TRANSCRIPTION FACTOR DKSA-RELATED"/>
    <property type="match status" value="1"/>
</dbReference>
<feature type="zinc finger region" description="dksA C4-type" evidence="4">
    <location>
        <begin position="77"/>
        <end position="101"/>
    </location>
</feature>
<accession>A0A7K0BQF9</accession>
<dbReference type="Gene3D" id="1.20.120.910">
    <property type="entry name" value="DksA, coiled-coil domain"/>
    <property type="match status" value="1"/>
</dbReference>